<comment type="caution">
    <text evidence="4">The sequence shown here is derived from an EMBL/GenBank/DDBJ whole genome shotgun (WGS) entry which is preliminary data.</text>
</comment>
<dbReference type="GO" id="GO:0047429">
    <property type="term" value="F:nucleoside triphosphate diphosphatase activity"/>
    <property type="evidence" value="ECO:0007669"/>
    <property type="project" value="UniProtKB-EC"/>
</dbReference>
<dbReference type="SUPFAM" id="SSF53790">
    <property type="entry name" value="Tetrapyrrole methylase"/>
    <property type="match status" value="1"/>
</dbReference>
<dbReference type="CDD" id="cd11723">
    <property type="entry name" value="YabN_N_like"/>
    <property type="match status" value="1"/>
</dbReference>
<dbReference type="PANTHER" id="PTHR30522:SF0">
    <property type="entry name" value="NUCLEOSIDE TRIPHOSPHATE PYROPHOSPHOHYDROLASE"/>
    <property type="match status" value="1"/>
</dbReference>
<dbReference type="FunFam" id="1.10.287.1080:FF:000003">
    <property type="entry name" value="Nucleoside triphosphate pyrophosphohydrolase"/>
    <property type="match status" value="1"/>
</dbReference>
<dbReference type="Pfam" id="PF03819">
    <property type="entry name" value="MazG"/>
    <property type="match status" value="2"/>
</dbReference>
<dbReference type="PANTHER" id="PTHR30522">
    <property type="entry name" value="NUCLEOSIDE TRIPHOSPHATE PYROPHOSPHOHYDROLASE"/>
    <property type="match status" value="1"/>
</dbReference>
<dbReference type="RefSeq" id="WP_160801890.1">
    <property type="nucleotide sequence ID" value="NZ_WUUL01000008.1"/>
</dbReference>
<keyword evidence="5" id="KW-1185">Reference proteome</keyword>
<evidence type="ECO:0000256" key="1">
    <source>
        <dbReference type="SAM" id="Coils"/>
    </source>
</evidence>
<accession>A0A6I4W2P5</accession>
<dbReference type="GO" id="GO:0046047">
    <property type="term" value="P:TTP catabolic process"/>
    <property type="evidence" value="ECO:0007669"/>
    <property type="project" value="TreeGrafter"/>
</dbReference>
<dbReference type="Proteomes" id="UP000430692">
    <property type="component" value="Unassembled WGS sequence"/>
</dbReference>
<reference evidence="4 5" key="1">
    <citation type="submission" date="2019-12" db="EMBL/GenBank/DDBJ databases">
        <title>Whole-genome analyses of novel actinobacteria.</title>
        <authorList>
            <person name="Sahin N."/>
            <person name="Saygin H."/>
        </authorList>
    </citation>
    <scope>NUCLEOTIDE SEQUENCE [LARGE SCALE GENOMIC DNA]</scope>
    <source>
        <strain evidence="4 5">KC615</strain>
    </source>
</reference>
<evidence type="ECO:0000259" key="2">
    <source>
        <dbReference type="Pfam" id="PF00590"/>
    </source>
</evidence>
<dbReference type="InterPro" id="IPR035996">
    <property type="entry name" value="4pyrrol_Methylase_sf"/>
</dbReference>
<dbReference type="SUPFAM" id="SSF101386">
    <property type="entry name" value="all-alpha NTP pyrophosphatases"/>
    <property type="match status" value="2"/>
</dbReference>
<dbReference type="PIRSF" id="PIRSF002845">
    <property type="entry name" value="Ttrprl_mtas_MazG"/>
    <property type="match status" value="1"/>
</dbReference>
<dbReference type="NCBIfam" id="NF007113">
    <property type="entry name" value="PRK09562.1"/>
    <property type="match status" value="1"/>
</dbReference>
<dbReference type="GO" id="GO:0006203">
    <property type="term" value="P:dGTP catabolic process"/>
    <property type="evidence" value="ECO:0007669"/>
    <property type="project" value="TreeGrafter"/>
</dbReference>
<keyword evidence="4" id="KW-0378">Hydrolase</keyword>
<feature type="domain" description="NTP pyrophosphohydrolase MazG-like" evidence="3">
    <location>
        <begin position="258"/>
        <end position="331"/>
    </location>
</feature>
<dbReference type="InterPro" id="IPR048011">
    <property type="entry name" value="NTP-PPase_MazG-like_C"/>
</dbReference>
<dbReference type="CDD" id="cd11528">
    <property type="entry name" value="NTP-PPase_MazG_Nterm"/>
    <property type="match status" value="1"/>
</dbReference>
<dbReference type="GO" id="GO:0046076">
    <property type="term" value="P:dTTP catabolic process"/>
    <property type="evidence" value="ECO:0007669"/>
    <property type="project" value="TreeGrafter"/>
</dbReference>
<feature type="domain" description="NTP pyrophosphohydrolase MazG-like" evidence="3">
    <location>
        <begin position="397"/>
        <end position="452"/>
    </location>
</feature>
<dbReference type="GO" id="GO:0046052">
    <property type="term" value="P:UTP catabolic process"/>
    <property type="evidence" value="ECO:0007669"/>
    <property type="project" value="TreeGrafter"/>
</dbReference>
<dbReference type="InterPro" id="IPR014777">
    <property type="entry name" value="4pyrrole_Mease_sub1"/>
</dbReference>
<dbReference type="Gene3D" id="1.10.287.1080">
    <property type="entry name" value="MazG-like"/>
    <property type="match status" value="2"/>
</dbReference>
<evidence type="ECO:0000313" key="5">
    <source>
        <dbReference type="Proteomes" id="UP000430692"/>
    </source>
</evidence>
<dbReference type="Gene3D" id="3.40.1010.10">
    <property type="entry name" value="Cobalt-precorrin-4 Transmethylase, Domain 1"/>
    <property type="match status" value="1"/>
</dbReference>
<dbReference type="GO" id="GO:0006950">
    <property type="term" value="P:response to stress"/>
    <property type="evidence" value="ECO:0007669"/>
    <property type="project" value="UniProtKB-ARBA"/>
</dbReference>
<dbReference type="NCBIfam" id="TIGR00444">
    <property type="entry name" value="mazG"/>
    <property type="match status" value="1"/>
</dbReference>
<proteinExistence type="predicted"/>
<dbReference type="GO" id="GO:0008168">
    <property type="term" value="F:methyltransferase activity"/>
    <property type="evidence" value="ECO:0007669"/>
    <property type="project" value="InterPro"/>
</dbReference>
<dbReference type="InterPro" id="IPR000878">
    <property type="entry name" value="4pyrrol_Mease"/>
</dbReference>
<gene>
    <name evidence="4" type="primary">mazG</name>
    <name evidence="4" type="ORF">GSM42_12570</name>
</gene>
<feature type="domain" description="Tetrapyrrole methylase" evidence="2">
    <location>
        <begin position="4"/>
        <end position="210"/>
    </location>
</feature>
<dbReference type="InterPro" id="IPR004518">
    <property type="entry name" value="MazG-like_dom"/>
</dbReference>
<dbReference type="InterPro" id="IPR011551">
    <property type="entry name" value="NTP_PyrPHydrolase_MazG"/>
</dbReference>
<dbReference type="AlphaFoldDB" id="A0A6I4W2P5"/>
<dbReference type="Pfam" id="PF00590">
    <property type="entry name" value="TP_methylase"/>
    <property type="match status" value="1"/>
</dbReference>
<dbReference type="InterPro" id="IPR024180">
    <property type="entry name" value="Tetrapyrrole_Mease/MazG_pred"/>
</dbReference>
<name>A0A6I4W2P5_9BACL</name>
<feature type="coiled-coil region" evidence="1">
    <location>
        <begin position="389"/>
        <end position="416"/>
    </location>
</feature>
<dbReference type="GO" id="GO:0046061">
    <property type="term" value="P:dATP catabolic process"/>
    <property type="evidence" value="ECO:0007669"/>
    <property type="project" value="TreeGrafter"/>
</dbReference>
<dbReference type="EMBL" id="WUUL01000008">
    <property type="protein sequence ID" value="MXQ54532.1"/>
    <property type="molecule type" value="Genomic_DNA"/>
</dbReference>
<keyword evidence="1" id="KW-0175">Coiled coil</keyword>
<dbReference type="EC" id="3.6.1.9" evidence="4"/>
<dbReference type="InterPro" id="IPR048015">
    <property type="entry name" value="NTP-PPase_MazG-like_N"/>
</dbReference>
<dbReference type="FunFam" id="1.10.287.1080:FF:000001">
    <property type="entry name" value="Nucleoside triphosphate pyrophosphohydrolase"/>
    <property type="match status" value="1"/>
</dbReference>
<evidence type="ECO:0000259" key="3">
    <source>
        <dbReference type="Pfam" id="PF03819"/>
    </source>
</evidence>
<protein>
    <submittedName>
        <fullName evidence="4">Nucleoside triphosphate pyrophosphohydrolase</fullName>
        <ecNumber evidence="4">3.6.1.9</ecNumber>
    </submittedName>
</protein>
<organism evidence="4 5">
    <name type="scientific">Shimazuella alba</name>
    <dbReference type="NCBI Taxonomy" id="2690964"/>
    <lineage>
        <taxon>Bacteria</taxon>
        <taxon>Bacillati</taxon>
        <taxon>Bacillota</taxon>
        <taxon>Bacilli</taxon>
        <taxon>Bacillales</taxon>
        <taxon>Thermoactinomycetaceae</taxon>
        <taxon>Shimazuella</taxon>
    </lineage>
</organism>
<dbReference type="CDD" id="cd11529">
    <property type="entry name" value="NTP-PPase_MazG_Cterm"/>
    <property type="match status" value="1"/>
</dbReference>
<sequence length="493" mass="56310">MNPKITIVGLGFGNEDSLSIGTWKILQSGDPIYLRTQNHPITPWMRQQGIEFAGFDHVYEKHDQFEPVYREIADELLRLADEHDQIIYAVPGHPMVAEQTVQLLLEDGQARNTEIDVQGGGSFLDIAFARLGVDPVEGFQLLDGTDLTDGHVLVPSQHILIGQVYSSFVASDVKLTLMQVYPDDYEVVIADALGVLGQEKIIKVPLYELDRQDCFTNLTSIYVPPAREDSIYYRQFSYLVNIMRKLRSPEGCPWDQKQTHESLRSYLIEEAYEFIDAINQQDDSAMVEELGDVLLQVIFHAVVAEDRYGFSLSEVIETLTEKLIRRHPHVFGAVQADTPDEVIQTWDEVKKSEGKRKKASILDDIPKSFPAVLTAYEQQKKAAKVGFDWEDVTGALDKMKEELKELAEAPNDLEREKELGDVLFTVVNIARFYKVDPEVALYQTTRKFDRRFRYVEQRAKTSGQPLEECGIDQLEVWWQEAKQIEKDEMNEIG</sequence>
<dbReference type="InterPro" id="IPR035013">
    <property type="entry name" value="YabN_N"/>
</dbReference>
<evidence type="ECO:0000313" key="4">
    <source>
        <dbReference type="EMBL" id="MXQ54532.1"/>
    </source>
</evidence>
<dbReference type="GO" id="GO:0046081">
    <property type="term" value="P:dUTP catabolic process"/>
    <property type="evidence" value="ECO:0007669"/>
    <property type="project" value="TreeGrafter"/>
</dbReference>